<dbReference type="SUPFAM" id="SSF52540">
    <property type="entry name" value="P-loop containing nucleoside triphosphate hydrolases"/>
    <property type="match status" value="1"/>
</dbReference>
<reference evidence="2 3" key="1">
    <citation type="submission" date="2019-04" db="EMBL/GenBank/DDBJ databases">
        <title>Rhodococcus oryzae sp. nov., a novel actinomycete isolated from rhizosphere soil of rice (Oryza sativa L.).</title>
        <authorList>
            <person name="Li C."/>
        </authorList>
    </citation>
    <scope>NUCLEOTIDE SEQUENCE [LARGE SCALE GENOMIC DNA]</scope>
    <source>
        <strain evidence="2 3">NEAU-CX67</strain>
    </source>
</reference>
<proteinExistence type="predicted"/>
<feature type="compositionally biased region" description="Basic residues" evidence="1">
    <location>
        <begin position="25"/>
        <end position="35"/>
    </location>
</feature>
<gene>
    <name evidence="2" type="ORF">FCG67_16870</name>
</gene>
<name>A0ABY2RIG1_9NOCA</name>
<organism evidence="2 3">
    <name type="scientific">Rhodococcus oryzae</name>
    <dbReference type="NCBI Taxonomy" id="2571143"/>
    <lineage>
        <taxon>Bacteria</taxon>
        <taxon>Bacillati</taxon>
        <taxon>Actinomycetota</taxon>
        <taxon>Actinomycetes</taxon>
        <taxon>Mycobacteriales</taxon>
        <taxon>Nocardiaceae</taxon>
        <taxon>Rhodococcus</taxon>
    </lineage>
</organism>
<evidence type="ECO:0000313" key="3">
    <source>
        <dbReference type="Proteomes" id="UP000305109"/>
    </source>
</evidence>
<comment type="caution">
    <text evidence="2">The sequence shown here is derived from an EMBL/GenBank/DDBJ whole genome shotgun (WGS) entry which is preliminary data.</text>
</comment>
<dbReference type="InterPro" id="IPR027417">
    <property type="entry name" value="P-loop_NTPase"/>
</dbReference>
<dbReference type="RefSeq" id="WP_136910869.1">
    <property type="nucleotide sequence ID" value="NZ_SUMD01000008.1"/>
</dbReference>
<accession>A0ABY2RIG1</accession>
<feature type="region of interest" description="Disordered" evidence="1">
    <location>
        <begin position="25"/>
        <end position="47"/>
    </location>
</feature>
<evidence type="ECO:0000256" key="1">
    <source>
        <dbReference type="SAM" id="MobiDB-lite"/>
    </source>
</evidence>
<protein>
    <recommendedName>
        <fullName evidence="4">(d)CMP kinase</fullName>
    </recommendedName>
</protein>
<evidence type="ECO:0008006" key="4">
    <source>
        <dbReference type="Google" id="ProtNLM"/>
    </source>
</evidence>
<keyword evidence="3" id="KW-1185">Reference proteome</keyword>
<sequence length="210" mass="23208">MTPDDDPTTPAPVGGATRIVALARAAHRRRPRRRGPVLVGIDGPSGSGKSALAERVSAALDNAPVVRMDDLYPGWDGLAAAVPRLVRWVLSPAGRGRVPRYRRYDWHRGGYAEWRAVHRHRYLIVEGAGATTGRARGHYAVRVWVDADQDERMRRALLRDGDMFRPHWDRWARQEAALFGPDRTRRAAHVVVITSAGAAPGLMPPSLGPR</sequence>
<dbReference type="EMBL" id="SUMD01000008">
    <property type="protein sequence ID" value="TJZ76394.1"/>
    <property type="molecule type" value="Genomic_DNA"/>
</dbReference>
<evidence type="ECO:0000313" key="2">
    <source>
        <dbReference type="EMBL" id="TJZ76394.1"/>
    </source>
</evidence>
<dbReference type="Proteomes" id="UP000305109">
    <property type="component" value="Unassembled WGS sequence"/>
</dbReference>
<dbReference type="Gene3D" id="3.40.50.300">
    <property type="entry name" value="P-loop containing nucleotide triphosphate hydrolases"/>
    <property type="match status" value="1"/>
</dbReference>